<gene>
    <name evidence="1" type="ORF">K488DRAFT_46309</name>
</gene>
<protein>
    <submittedName>
        <fullName evidence="1">Uncharacterized protein</fullName>
    </submittedName>
</protein>
<reference evidence="1" key="2">
    <citation type="journal article" date="2022" name="New Phytol.">
        <title>Evolutionary transition to the ectomycorrhizal habit in the genomes of a hyperdiverse lineage of mushroom-forming fungi.</title>
        <authorList>
            <person name="Looney B."/>
            <person name="Miyauchi S."/>
            <person name="Morin E."/>
            <person name="Drula E."/>
            <person name="Courty P.E."/>
            <person name="Kohler A."/>
            <person name="Kuo A."/>
            <person name="LaButti K."/>
            <person name="Pangilinan J."/>
            <person name="Lipzen A."/>
            <person name="Riley R."/>
            <person name="Andreopoulos W."/>
            <person name="He G."/>
            <person name="Johnson J."/>
            <person name="Nolan M."/>
            <person name="Tritt A."/>
            <person name="Barry K.W."/>
            <person name="Grigoriev I.V."/>
            <person name="Nagy L.G."/>
            <person name="Hibbett D."/>
            <person name="Henrissat B."/>
            <person name="Matheny P.B."/>
            <person name="Labbe J."/>
            <person name="Martin F.M."/>
        </authorList>
    </citation>
    <scope>NUCLEOTIDE SEQUENCE</scope>
    <source>
        <strain evidence="1">EC-137</strain>
    </source>
</reference>
<evidence type="ECO:0000313" key="1">
    <source>
        <dbReference type="EMBL" id="KAI0034123.1"/>
    </source>
</evidence>
<evidence type="ECO:0000313" key="2">
    <source>
        <dbReference type="Proteomes" id="UP000814128"/>
    </source>
</evidence>
<comment type="caution">
    <text evidence="1">The sequence shown here is derived from an EMBL/GenBank/DDBJ whole genome shotgun (WGS) entry which is preliminary data.</text>
</comment>
<dbReference type="Proteomes" id="UP000814128">
    <property type="component" value="Unassembled WGS sequence"/>
</dbReference>
<sequence length="112" mass="12207">MSRIFLAVLLFGLVHLSLAQFQGFFNGMFGQHQQPQQPSSGQWLAFADSTSCTTYLCPDTMQCAARPSDCPCPNVEDVKCLVPDTQEGEGTVVCVRGGVDCAQVEKLARKFT</sequence>
<organism evidence="1 2">
    <name type="scientific">Vararia minispora EC-137</name>
    <dbReference type="NCBI Taxonomy" id="1314806"/>
    <lineage>
        <taxon>Eukaryota</taxon>
        <taxon>Fungi</taxon>
        <taxon>Dikarya</taxon>
        <taxon>Basidiomycota</taxon>
        <taxon>Agaricomycotina</taxon>
        <taxon>Agaricomycetes</taxon>
        <taxon>Russulales</taxon>
        <taxon>Lachnocladiaceae</taxon>
        <taxon>Vararia</taxon>
    </lineage>
</organism>
<name>A0ACB8QQK2_9AGAM</name>
<reference evidence="1" key="1">
    <citation type="submission" date="2021-02" db="EMBL/GenBank/DDBJ databases">
        <authorList>
            <consortium name="DOE Joint Genome Institute"/>
            <person name="Ahrendt S."/>
            <person name="Looney B.P."/>
            <person name="Miyauchi S."/>
            <person name="Morin E."/>
            <person name="Drula E."/>
            <person name="Courty P.E."/>
            <person name="Chicoki N."/>
            <person name="Fauchery L."/>
            <person name="Kohler A."/>
            <person name="Kuo A."/>
            <person name="Labutti K."/>
            <person name="Pangilinan J."/>
            <person name="Lipzen A."/>
            <person name="Riley R."/>
            <person name="Andreopoulos W."/>
            <person name="He G."/>
            <person name="Johnson J."/>
            <person name="Barry K.W."/>
            <person name="Grigoriev I.V."/>
            <person name="Nagy L."/>
            <person name="Hibbett D."/>
            <person name="Henrissat B."/>
            <person name="Matheny P.B."/>
            <person name="Labbe J."/>
            <person name="Martin F."/>
        </authorList>
    </citation>
    <scope>NUCLEOTIDE SEQUENCE</scope>
    <source>
        <strain evidence="1">EC-137</strain>
    </source>
</reference>
<dbReference type="EMBL" id="MU273506">
    <property type="protein sequence ID" value="KAI0034123.1"/>
    <property type="molecule type" value="Genomic_DNA"/>
</dbReference>
<accession>A0ACB8QQK2</accession>
<proteinExistence type="predicted"/>
<keyword evidence="2" id="KW-1185">Reference proteome</keyword>